<sequence>MEEDQAVAVAEIAGLLAGFGVSVTVFGPVVGIVASVATAYAVERGVNYTLNAACNFYDVVVYDSSRFDVHDDFLCKVRVVRMQRCRLAR</sequence>
<comment type="caution">
    <text evidence="2">The sequence shown here is derived from an EMBL/GenBank/DDBJ whole genome shotgun (WGS) entry which is preliminary data.</text>
</comment>
<evidence type="ECO:0000256" key="1">
    <source>
        <dbReference type="SAM" id="Phobius"/>
    </source>
</evidence>
<reference evidence="3" key="1">
    <citation type="journal article" date="2018" name="Front. Microbiol.">
        <title>Genome-Based Analysis Reveals the Taxonomy and Diversity of the Family Idiomarinaceae.</title>
        <authorList>
            <person name="Liu Y."/>
            <person name="Lai Q."/>
            <person name="Shao Z."/>
        </authorList>
    </citation>
    <scope>NUCLEOTIDE SEQUENCE [LARGE SCALE GENOMIC DNA]</scope>
    <source>
        <strain evidence="3">F23</strain>
    </source>
</reference>
<gene>
    <name evidence="2" type="ORF">CWE25_10705</name>
</gene>
<organism evidence="2 3">
    <name type="scientific">Idiomarina fontislapidosi</name>
    <dbReference type="NCBI Taxonomy" id="263723"/>
    <lineage>
        <taxon>Bacteria</taxon>
        <taxon>Pseudomonadati</taxon>
        <taxon>Pseudomonadota</taxon>
        <taxon>Gammaproteobacteria</taxon>
        <taxon>Alteromonadales</taxon>
        <taxon>Idiomarinaceae</taxon>
        <taxon>Idiomarina</taxon>
    </lineage>
</organism>
<name>A0A432XSP2_9GAMM</name>
<feature type="transmembrane region" description="Helical" evidence="1">
    <location>
        <begin position="12"/>
        <end position="42"/>
    </location>
</feature>
<dbReference type="Proteomes" id="UP000287330">
    <property type="component" value="Unassembled WGS sequence"/>
</dbReference>
<keyword evidence="3" id="KW-1185">Reference proteome</keyword>
<dbReference type="RefSeq" id="WP_110575395.1">
    <property type="nucleotide sequence ID" value="NZ_PIPV01000009.1"/>
</dbReference>
<evidence type="ECO:0000313" key="2">
    <source>
        <dbReference type="EMBL" id="RUO51737.1"/>
    </source>
</evidence>
<keyword evidence="1" id="KW-0812">Transmembrane</keyword>
<proteinExistence type="predicted"/>
<evidence type="ECO:0000313" key="3">
    <source>
        <dbReference type="Proteomes" id="UP000287330"/>
    </source>
</evidence>
<accession>A0A432XSP2</accession>
<keyword evidence="1" id="KW-1133">Transmembrane helix</keyword>
<dbReference type="AlphaFoldDB" id="A0A432XSP2"/>
<protein>
    <submittedName>
        <fullName evidence="2">Uncharacterized protein</fullName>
    </submittedName>
</protein>
<keyword evidence="1" id="KW-0472">Membrane</keyword>
<dbReference type="EMBL" id="PIPV01000009">
    <property type="protein sequence ID" value="RUO51737.1"/>
    <property type="molecule type" value="Genomic_DNA"/>
</dbReference>